<feature type="non-terminal residue" evidence="2">
    <location>
        <position position="1"/>
    </location>
</feature>
<accession>A0AAD4BA62</accession>
<evidence type="ECO:0000313" key="4">
    <source>
        <dbReference type="Proteomes" id="UP001194468"/>
    </source>
</evidence>
<feature type="chain" id="PRO_5042441141" description="Secreted protein" evidence="1">
    <location>
        <begin position="26"/>
        <end position="88"/>
    </location>
</feature>
<name>A0AAD4BA62_BOLED</name>
<gene>
    <name evidence="3" type="ORF">L210DRAFT_3559498</name>
    <name evidence="2" type="ORF">L210DRAFT_3586671</name>
</gene>
<dbReference type="EMBL" id="WHUW01000046">
    <property type="protein sequence ID" value="KAF8431793.1"/>
    <property type="molecule type" value="Genomic_DNA"/>
</dbReference>
<evidence type="ECO:0000313" key="2">
    <source>
        <dbReference type="EMBL" id="KAF8415375.1"/>
    </source>
</evidence>
<sequence>HNKWAYCWVNYHLVSSAVLVTSTCGASTSRCASHVVCDHGSGGYLVSRQRQPTLVRAMDIVHTGGYHVFRRLSCPRQADYPCAAGSGR</sequence>
<dbReference type="AlphaFoldDB" id="A0AAD4BA62"/>
<evidence type="ECO:0008006" key="5">
    <source>
        <dbReference type="Google" id="ProtNLM"/>
    </source>
</evidence>
<organism evidence="2 4">
    <name type="scientific">Boletus edulis BED1</name>
    <dbReference type="NCBI Taxonomy" id="1328754"/>
    <lineage>
        <taxon>Eukaryota</taxon>
        <taxon>Fungi</taxon>
        <taxon>Dikarya</taxon>
        <taxon>Basidiomycota</taxon>
        <taxon>Agaricomycotina</taxon>
        <taxon>Agaricomycetes</taxon>
        <taxon>Agaricomycetidae</taxon>
        <taxon>Boletales</taxon>
        <taxon>Boletineae</taxon>
        <taxon>Boletaceae</taxon>
        <taxon>Boletoideae</taxon>
        <taxon>Boletus</taxon>
    </lineage>
</organism>
<keyword evidence="4" id="KW-1185">Reference proteome</keyword>
<dbReference type="EMBL" id="WHUW01000336">
    <property type="protein sequence ID" value="KAF8415375.1"/>
    <property type="molecule type" value="Genomic_DNA"/>
</dbReference>
<reference evidence="2" key="1">
    <citation type="submission" date="2019-10" db="EMBL/GenBank/DDBJ databases">
        <authorList>
            <consortium name="DOE Joint Genome Institute"/>
            <person name="Kuo A."/>
            <person name="Miyauchi S."/>
            <person name="Kiss E."/>
            <person name="Drula E."/>
            <person name="Kohler A."/>
            <person name="Sanchez-Garcia M."/>
            <person name="Andreopoulos B."/>
            <person name="Barry K.W."/>
            <person name="Bonito G."/>
            <person name="Buee M."/>
            <person name="Carver A."/>
            <person name="Chen C."/>
            <person name="Cichocki N."/>
            <person name="Clum A."/>
            <person name="Culley D."/>
            <person name="Crous P.W."/>
            <person name="Fauchery L."/>
            <person name="Girlanda M."/>
            <person name="Hayes R."/>
            <person name="Keri Z."/>
            <person name="LaButti K."/>
            <person name="Lipzen A."/>
            <person name="Lombard V."/>
            <person name="Magnuson J."/>
            <person name="Maillard F."/>
            <person name="Morin E."/>
            <person name="Murat C."/>
            <person name="Nolan M."/>
            <person name="Ohm R."/>
            <person name="Pangilinan J."/>
            <person name="Pereira M."/>
            <person name="Perotto S."/>
            <person name="Peter M."/>
            <person name="Riley R."/>
            <person name="Sitrit Y."/>
            <person name="Stielow B."/>
            <person name="Szollosi G."/>
            <person name="Zifcakova L."/>
            <person name="Stursova M."/>
            <person name="Spatafora J.W."/>
            <person name="Tedersoo L."/>
            <person name="Vaario L.-M."/>
            <person name="Yamada A."/>
            <person name="Yan M."/>
            <person name="Wang P."/>
            <person name="Xu J."/>
            <person name="Bruns T."/>
            <person name="Baldrian P."/>
            <person name="Vilgalys R."/>
            <person name="Henrissat B."/>
            <person name="Grigoriev I.V."/>
            <person name="Hibbett D."/>
            <person name="Nagy L.G."/>
            <person name="Martin F.M."/>
        </authorList>
    </citation>
    <scope>NUCLEOTIDE SEQUENCE</scope>
    <source>
        <strain evidence="2">BED1</strain>
    </source>
</reference>
<evidence type="ECO:0000313" key="3">
    <source>
        <dbReference type="EMBL" id="KAF8431793.1"/>
    </source>
</evidence>
<proteinExistence type="predicted"/>
<reference evidence="2" key="2">
    <citation type="journal article" date="2020" name="Nat. Commun.">
        <title>Large-scale genome sequencing of mycorrhizal fungi provides insights into the early evolution of symbiotic traits.</title>
        <authorList>
            <person name="Miyauchi S."/>
            <person name="Kiss E."/>
            <person name="Kuo A."/>
            <person name="Drula E."/>
            <person name="Kohler A."/>
            <person name="Sanchez-Garcia M."/>
            <person name="Morin E."/>
            <person name="Andreopoulos B."/>
            <person name="Barry K.W."/>
            <person name="Bonito G."/>
            <person name="Buee M."/>
            <person name="Carver A."/>
            <person name="Chen C."/>
            <person name="Cichocki N."/>
            <person name="Clum A."/>
            <person name="Culley D."/>
            <person name="Crous P.W."/>
            <person name="Fauchery L."/>
            <person name="Girlanda M."/>
            <person name="Hayes R.D."/>
            <person name="Keri Z."/>
            <person name="LaButti K."/>
            <person name="Lipzen A."/>
            <person name="Lombard V."/>
            <person name="Magnuson J."/>
            <person name="Maillard F."/>
            <person name="Murat C."/>
            <person name="Nolan M."/>
            <person name="Ohm R.A."/>
            <person name="Pangilinan J."/>
            <person name="Pereira M.F."/>
            <person name="Perotto S."/>
            <person name="Peter M."/>
            <person name="Pfister S."/>
            <person name="Riley R."/>
            <person name="Sitrit Y."/>
            <person name="Stielow J.B."/>
            <person name="Szollosi G."/>
            <person name="Zifcakova L."/>
            <person name="Stursova M."/>
            <person name="Spatafora J.W."/>
            <person name="Tedersoo L."/>
            <person name="Vaario L.M."/>
            <person name="Yamada A."/>
            <person name="Yan M."/>
            <person name="Wang P."/>
            <person name="Xu J."/>
            <person name="Bruns T."/>
            <person name="Baldrian P."/>
            <person name="Vilgalys R."/>
            <person name="Dunand C."/>
            <person name="Henrissat B."/>
            <person name="Grigoriev I.V."/>
            <person name="Hibbett D."/>
            <person name="Nagy L.G."/>
            <person name="Martin F.M."/>
        </authorList>
    </citation>
    <scope>NUCLEOTIDE SEQUENCE</scope>
    <source>
        <strain evidence="2">BED1</strain>
    </source>
</reference>
<dbReference type="Proteomes" id="UP001194468">
    <property type="component" value="Unassembled WGS sequence"/>
</dbReference>
<comment type="caution">
    <text evidence="2">The sequence shown here is derived from an EMBL/GenBank/DDBJ whole genome shotgun (WGS) entry which is preliminary data.</text>
</comment>
<keyword evidence="1" id="KW-0732">Signal</keyword>
<protein>
    <recommendedName>
        <fullName evidence="5">Secreted protein</fullName>
    </recommendedName>
</protein>
<evidence type="ECO:0000256" key="1">
    <source>
        <dbReference type="SAM" id="SignalP"/>
    </source>
</evidence>
<feature type="signal peptide" evidence="1">
    <location>
        <begin position="1"/>
        <end position="25"/>
    </location>
</feature>